<keyword evidence="10" id="KW-1185">Reference proteome</keyword>
<keyword evidence="3" id="KW-0597">Phosphoprotein</keyword>
<dbReference type="Proteomes" id="UP000132784">
    <property type="component" value="Segment"/>
</dbReference>
<evidence type="ECO:0000313" key="7">
    <source>
        <dbReference type="EMBL" id="AGE11510.1"/>
    </source>
</evidence>
<dbReference type="GeneID" id="14536633"/>
<comment type="subcellular location">
    <subcellularLocation>
        <location evidence="1">Virion tegument</location>
    </subcellularLocation>
</comment>
<dbReference type="EMBL" id="KC503762">
    <property type="protein sequence ID" value="AGE11510.1"/>
    <property type="molecule type" value="Genomic_DNA"/>
</dbReference>
<evidence type="ECO:0000256" key="3">
    <source>
        <dbReference type="ARBA" id="ARBA00022553"/>
    </source>
</evidence>
<organism evidence="8 9">
    <name type="scientific">Guinea pig cytomegalovirus (strain 22122)</name>
    <name type="common">GPCMV</name>
    <dbReference type="NCBI Taxonomy" id="103920"/>
    <lineage>
        <taxon>Viruses</taxon>
        <taxon>Duplodnaviria</taxon>
        <taxon>Heunggongvirae</taxon>
        <taxon>Peploviricota</taxon>
        <taxon>Herviviricetes</taxon>
        <taxon>Herpesvirales</taxon>
        <taxon>Orthoherpesviridae</taxon>
        <taxon>Betaherpesvirinae</taxon>
        <taxon>Quwivirus</taxon>
        <taxon>Quwivirus caviidbeta2</taxon>
    </lineage>
</organism>
<reference evidence="7 10" key="2">
    <citation type="journal article" date="2013" name="Genome Announc.">
        <title>Complete genome sequence of pathogenic Guinea pig cytomegalovirus from salivary gland homogenates of infected animals.</title>
        <authorList>
            <person name="Yang D."/>
            <person name="Tamburro K."/>
            <person name="Dittmer D."/>
            <person name="Cui X."/>
            <person name="McVoy M.A."/>
            <person name="Hernandez-Alvarado N."/>
            <person name="Schleiss M.R."/>
        </authorList>
    </citation>
    <scope>NUCLEOTIDE SEQUENCE [LARGE SCALE GENOMIC DNA]</scope>
    <source>
        <strain evidence="7">21222</strain>
    </source>
</reference>
<evidence type="ECO:0000256" key="2">
    <source>
        <dbReference type="ARBA" id="ARBA00010295"/>
    </source>
</evidence>
<feature type="region of interest" description="Disordered" evidence="6">
    <location>
        <begin position="285"/>
        <end position="343"/>
    </location>
</feature>
<dbReference type="RefSeq" id="YP_007417806.1">
    <property type="nucleotide sequence ID" value="NC_020231.1"/>
</dbReference>
<feature type="region of interest" description="Disordered" evidence="6">
    <location>
        <begin position="427"/>
        <end position="451"/>
    </location>
</feature>
<dbReference type="KEGG" id="vg:14536633"/>
<evidence type="ECO:0000256" key="1">
    <source>
        <dbReference type="ARBA" id="ARBA00004535"/>
    </source>
</evidence>
<evidence type="ECO:0000256" key="4">
    <source>
        <dbReference type="ARBA" id="ARBA00022580"/>
    </source>
</evidence>
<protein>
    <submittedName>
        <fullName evidence="7 8">GP32</fullName>
    </submittedName>
</protein>
<reference evidence="8 9" key="1">
    <citation type="journal article" date="2011" name="J. Gen. Virol.">
        <title>Re-evaluation of the genome sequence of guinea pig cytomegalovirus.</title>
        <authorList>
            <person name="Kanai K."/>
            <person name="Yamada S."/>
            <person name="Yamamoto Y."/>
            <person name="Fukui Y."/>
            <person name="Kurane I."/>
            <person name="Inoue N."/>
        </authorList>
    </citation>
    <scope>NUCLEOTIDE SEQUENCE [LARGE SCALE GENOMIC DNA]</scope>
    <source>
        <strain evidence="8">22122</strain>
    </source>
</reference>
<proteinExistence type="inferred from homology"/>
<keyword evidence="5" id="KW-0946">Virion</keyword>
<evidence type="ECO:0000313" key="8">
    <source>
        <dbReference type="EMBL" id="BAJ78500.1"/>
    </source>
</evidence>
<feature type="region of interest" description="Disordered" evidence="6">
    <location>
        <begin position="503"/>
        <end position="566"/>
    </location>
</feature>
<sequence length="566" mass="63411">MARPCLVGVSKRNIRRLIRKMNRALKSGTLSFESHRDEFLRLAVDDAADEAVACYNEFMVSLYYYDVIRKSKTDDDELKALFVSVHKGICDYIDGTGKPLKCRNPFALSIFIKPLSSYLSDGLVRDVIGAAAIIGRAELGLPCESARLMEEEYSFVNLDDNCREELQNEIDKVRGNCLRYDMNFFNRRYGGTELGYMLNRLIYLGALLRAIWSSWNSLEEAHFAEVDALRQRAYDAVKRNDDTFGARYMLHLLCAKVTKASTSSFLYKCADDTRIIEKAFDARYEPYSDSEEEEDANNDNDGSESDTDSESDSDTENDRRSGSERDRRVAKEREPDAGELEYDFGDLFGSDGLNDVNNLLKNITITPKRILSDTAYRLRGLADDHDKRHEERPDAGRADAKPSGKDGETSRYTLADTSDLYKIANVPIPPSPEEGGEFLNEPFEGRPDRRTQLDNDIDQMNIRPLSSAVQPKIVTFAHPEPSKAVTFSPPKINLPLTASPFSVLRKTDAPAGQGDVRRVETPEPSSADDFSLISESEAPDAESDVPAEAPDSSKAIDDIVGKLQQM</sequence>
<evidence type="ECO:0000313" key="10">
    <source>
        <dbReference type="Proteomes" id="UP000132784"/>
    </source>
</evidence>
<gene>
    <name evidence="8" type="primary">GP32</name>
</gene>
<name>E9RH48_GPCMV</name>
<dbReference type="SMR" id="E9RH48"/>
<feature type="compositionally biased region" description="Basic and acidic residues" evidence="6">
    <location>
        <begin position="382"/>
        <end position="409"/>
    </location>
</feature>
<accession>E9RH48</accession>
<feature type="region of interest" description="Disordered" evidence="6">
    <location>
        <begin position="382"/>
        <end position="411"/>
    </location>
</feature>
<dbReference type="InterPro" id="IPR010340">
    <property type="entry name" value="Herpes_UL11/UL32"/>
</dbReference>
<dbReference type="Proteomes" id="UP000102041">
    <property type="component" value="Segment"/>
</dbReference>
<dbReference type="GO" id="GO:0019033">
    <property type="term" value="C:viral tegument"/>
    <property type="evidence" value="ECO:0007669"/>
    <property type="project" value="UniProtKB-SubCell"/>
</dbReference>
<keyword evidence="4" id="KW-0920">Virion tegument</keyword>
<evidence type="ECO:0000256" key="5">
    <source>
        <dbReference type="ARBA" id="ARBA00022844"/>
    </source>
</evidence>
<comment type="similarity">
    <text evidence="2">Belongs to the herpesviridae large structural phosphoprotein family.</text>
</comment>
<dbReference type="Pfam" id="PF06070">
    <property type="entry name" value="Herpes_UL32"/>
    <property type="match status" value="1"/>
</dbReference>
<evidence type="ECO:0000256" key="6">
    <source>
        <dbReference type="SAM" id="MobiDB-lite"/>
    </source>
</evidence>
<dbReference type="GO" id="GO:0005198">
    <property type="term" value="F:structural molecule activity"/>
    <property type="evidence" value="ECO:0007669"/>
    <property type="project" value="InterPro"/>
</dbReference>
<dbReference type="EMBL" id="AB592928">
    <property type="protein sequence ID" value="BAJ78500.1"/>
    <property type="molecule type" value="Genomic_DNA"/>
</dbReference>
<feature type="compositionally biased region" description="Acidic residues" evidence="6">
    <location>
        <begin position="288"/>
        <end position="315"/>
    </location>
</feature>
<feature type="compositionally biased region" description="Basic and acidic residues" evidence="6">
    <location>
        <begin position="316"/>
        <end position="336"/>
    </location>
</feature>
<organismHost>
    <name type="scientific">Cavia porcellus</name>
    <name type="common">Guinea pig</name>
    <dbReference type="NCBI Taxonomy" id="10141"/>
</organismHost>
<evidence type="ECO:0000313" key="9">
    <source>
        <dbReference type="Proteomes" id="UP000102041"/>
    </source>
</evidence>